<keyword evidence="5 13" id="KW-0444">Lipid biosynthesis</keyword>
<keyword evidence="9 13" id="KW-0418">Kinase</keyword>
<comment type="catalytic activity">
    <reaction evidence="13">
        <text>a lipid A disaccharide + ATP = a lipid IVA + ADP + H(+)</text>
        <dbReference type="Rhea" id="RHEA:67840"/>
        <dbReference type="ChEBI" id="CHEBI:15378"/>
        <dbReference type="ChEBI" id="CHEBI:30616"/>
        <dbReference type="ChEBI" id="CHEBI:176343"/>
        <dbReference type="ChEBI" id="CHEBI:176425"/>
        <dbReference type="ChEBI" id="CHEBI:456216"/>
        <dbReference type="EC" id="2.7.1.130"/>
    </reaction>
</comment>
<dbReference type="GO" id="GO:0005524">
    <property type="term" value="F:ATP binding"/>
    <property type="evidence" value="ECO:0007669"/>
    <property type="project" value="UniProtKB-UniRule"/>
</dbReference>
<dbReference type="PANTHER" id="PTHR42724:SF1">
    <property type="entry name" value="TETRAACYLDISACCHARIDE 4'-KINASE, MITOCHONDRIAL-RELATED"/>
    <property type="match status" value="1"/>
</dbReference>
<dbReference type="Pfam" id="PF02606">
    <property type="entry name" value="LpxK"/>
    <property type="match status" value="1"/>
</dbReference>
<evidence type="ECO:0000256" key="7">
    <source>
        <dbReference type="ARBA" id="ARBA00022679"/>
    </source>
</evidence>
<keyword evidence="7 13" id="KW-0808">Transferase</keyword>
<dbReference type="GO" id="GO:0005886">
    <property type="term" value="C:plasma membrane"/>
    <property type="evidence" value="ECO:0007669"/>
    <property type="project" value="TreeGrafter"/>
</dbReference>
<dbReference type="Proteomes" id="UP000500767">
    <property type="component" value="Chromosome"/>
</dbReference>
<reference evidence="14 15" key="1">
    <citation type="journal article" date="2014" name="World J. Microbiol. Biotechnol.">
        <title>Biodiversity and physiological characteristics of Antarctic and Arctic lichens-associated bacteria.</title>
        <authorList>
            <person name="Lee Y.M."/>
            <person name="Kim E.H."/>
            <person name="Lee H.K."/>
            <person name="Hong S.G."/>
        </authorList>
    </citation>
    <scope>NUCLEOTIDE SEQUENCE [LARGE SCALE GENOMIC DNA]</scope>
    <source>
        <strain evidence="14 15">PAMC 26569</strain>
    </source>
</reference>
<protein>
    <recommendedName>
        <fullName evidence="4 13">Tetraacyldisaccharide 4'-kinase</fullName>
        <ecNumber evidence="3 13">2.7.1.130</ecNumber>
    </recommendedName>
    <alternativeName>
        <fullName evidence="12 13">Lipid A 4'-kinase</fullName>
    </alternativeName>
</protein>
<dbReference type="InterPro" id="IPR027417">
    <property type="entry name" value="P-loop_NTPase"/>
</dbReference>
<keyword evidence="11 13" id="KW-0443">Lipid metabolism</keyword>
<dbReference type="UniPathway" id="UPA00359">
    <property type="reaction ID" value="UER00482"/>
</dbReference>
<keyword evidence="15" id="KW-1185">Reference proteome</keyword>
<name>A0A6M8HV15_9PROT</name>
<evidence type="ECO:0000256" key="13">
    <source>
        <dbReference type="HAMAP-Rule" id="MF_00409"/>
    </source>
</evidence>
<dbReference type="GO" id="GO:0009029">
    <property type="term" value="F:lipid-A 4'-kinase activity"/>
    <property type="evidence" value="ECO:0007669"/>
    <property type="project" value="UniProtKB-UniRule"/>
</dbReference>
<dbReference type="NCBIfam" id="TIGR00682">
    <property type="entry name" value="lpxK"/>
    <property type="match status" value="1"/>
</dbReference>
<dbReference type="HAMAP" id="MF_00409">
    <property type="entry name" value="LpxK"/>
    <property type="match status" value="1"/>
</dbReference>
<evidence type="ECO:0000256" key="1">
    <source>
        <dbReference type="ARBA" id="ARBA00002274"/>
    </source>
</evidence>
<comment type="function">
    <text evidence="1 13">Transfers the gamma-phosphate of ATP to the 4'-position of a tetraacyldisaccharide 1-phosphate intermediate (termed DS-1-P) to form tetraacyldisaccharide 1,4'-bis-phosphate (lipid IVA).</text>
</comment>
<dbReference type="EMBL" id="CP053708">
    <property type="protein sequence ID" value="QKE92212.1"/>
    <property type="molecule type" value="Genomic_DNA"/>
</dbReference>
<keyword evidence="6 13" id="KW-0441">Lipid A biosynthesis</keyword>
<feature type="binding site" evidence="13">
    <location>
        <begin position="84"/>
        <end position="91"/>
    </location>
    <ligand>
        <name>ATP</name>
        <dbReference type="ChEBI" id="CHEBI:30616"/>
    </ligand>
</feature>
<dbReference type="PANTHER" id="PTHR42724">
    <property type="entry name" value="TETRAACYLDISACCHARIDE 4'-KINASE"/>
    <property type="match status" value="1"/>
</dbReference>
<evidence type="ECO:0000313" key="15">
    <source>
        <dbReference type="Proteomes" id="UP000500767"/>
    </source>
</evidence>
<evidence type="ECO:0000256" key="2">
    <source>
        <dbReference type="ARBA" id="ARBA00004870"/>
    </source>
</evidence>
<dbReference type="KEGG" id="lck:HN018_21180"/>
<proteinExistence type="inferred from homology"/>
<comment type="pathway">
    <text evidence="2 13">Glycolipid biosynthesis; lipid IV(A) biosynthesis; lipid IV(A) from (3R)-3-hydroxytetradecanoyl-[acyl-carrier-protein] and UDP-N-acetyl-alpha-D-glucosamine: step 6/6.</text>
</comment>
<evidence type="ECO:0000313" key="14">
    <source>
        <dbReference type="EMBL" id="QKE92212.1"/>
    </source>
</evidence>
<dbReference type="GO" id="GO:0009245">
    <property type="term" value="P:lipid A biosynthetic process"/>
    <property type="evidence" value="ECO:0007669"/>
    <property type="project" value="UniProtKB-UniRule"/>
</dbReference>
<evidence type="ECO:0000256" key="10">
    <source>
        <dbReference type="ARBA" id="ARBA00022840"/>
    </source>
</evidence>
<dbReference type="SUPFAM" id="SSF52540">
    <property type="entry name" value="P-loop containing nucleoside triphosphate hydrolases"/>
    <property type="match status" value="1"/>
</dbReference>
<evidence type="ECO:0000256" key="5">
    <source>
        <dbReference type="ARBA" id="ARBA00022516"/>
    </source>
</evidence>
<evidence type="ECO:0000256" key="9">
    <source>
        <dbReference type="ARBA" id="ARBA00022777"/>
    </source>
</evidence>
<evidence type="ECO:0000256" key="3">
    <source>
        <dbReference type="ARBA" id="ARBA00012071"/>
    </source>
</evidence>
<keyword evidence="10 13" id="KW-0067">ATP-binding</keyword>
<evidence type="ECO:0000256" key="11">
    <source>
        <dbReference type="ARBA" id="ARBA00023098"/>
    </source>
</evidence>
<dbReference type="InterPro" id="IPR003758">
    <property type="entry name" value="LpxK"/>
</dbReference>
<organism evidence="14 15">
    <name type="scientific">Lichenicola cladoniae</name>
    <dbReference type="NCBI Taxonomy" id="1484109"/>
    <lineage>
        <taxon>Bacteria</taxon>
        <taxon>Pseudomonadati</taxon>
        <taxon>Pseudomonadota</taxon>
        <taxon>Alphaproteobacteria</taxon>
        <taxon>Acetobacterales</taxon>
        <taxon>Acetobacteraceae</taxon>
        <taxon>Lichenicola</taxon>
    </lineage>
</organism>
<evidence type="ECO:0000256" key="12">
    <source>
        <dbReference type="ARBA" id="ARBA00029757"/>
    </source>
</evidence>
<dbReference type="GO" id="GO:0009244">
    <property type="term" value="P:lipopolysaccharide core region biosynthetic process"/>
    <property type="evidence" value="ECO:0007669"/>
    <property type="project" value="TreeGrafter"/>
</dbReference>
<gene>
    <name evidence="13 14" type="primary">lpxK</name>
    <name evidence="14" type="ORF">HN018_21180</name>
</gene>
<dbReference type="EC" id="2.7.1.130" evidence="3 13"/>
<evidence type="ECO:0000256" key="8">
    <source>
        <dbReference type="ARBA" id="ARBA00022741"/>
    </source>
</evidence>
<accession>A0A6M8HV15</accession>
<comment type="similarity">
    <text evidence="13">Belongs to the LpxK family.</text>
</comment>
<evidence type="ECO:0000256" key="4">
    <source>
        <dbReference type="ARBA" id="ARBA00016436"/>
    </source>
</evidence>
<dbReference type="AlphaFoldDB" id="A0A6M8HV15"/>
<evidence type="ECO:0000256" key="6">
    <source>
        <dbReference type="ARBA" id="ARBA00022556"/>
    </source>
</evidence>
<sequence>MQPWSRRARRTACPSAWPTGCSAWSRTGGRNPVRSPAFWSSRRPSLAGTLLGPLGAITERMTAHRLRRPGWTAPVPVICCGNAGVGGAGKTTLVLDLAARMQARGVAVHCLTRGYGGRAGRTVLRVDVGRHDAALVGDEALLLAGQAPCWVSADRAAGAQAAIAAGAQILLMDDGLQNPGLIQDWPLLVIDGAAGFGNGRLLPAGPLREPVGTAAARAGAAVMIGADETGDGARLPSGLMVLHAELVMDEAALALRGRKLLAFAGIGRPEKFFHALDRIGLGLAGTHAFSDHHRFRARELDALRRDAARLDATLVTTPKDAVRLPTAFRREVVVAGVSLLWQDPAARDGLIDRMIRTKGVDVDDFDLG</sequence>
<keyword evidence="8 13" id="KW-0547">Nucleotide-binding</keyword>